<comment type="similarity">
    <text evidence="1 3">Belongs to the UPP synthase family.</text>
</comment>
<keyword evidence="5" id="KW-1185">Reference proteome</keyword>
<dbReference type="Gramene" id="Manes.14G110900.1.v8.1">
    <property type="protein sequence ID" value="Manes.14G110900.1.v8.1.CDS.1"/>
    <property type="gene ID" value="Manes.14G110900.v8.1"/>
</dbReference>
<dbReference type="InterPro" id="IPR036424">
    <property type="entry name" value="UPP_synth-like_sf"/>
</dbReference>
<dbReference type="Pfam" id="PF01255">
    <property type="entry name" value="Prenyltransf"/>
    <property type="match status" value="1"/>
</dbReference>
<dbReference type="CDD" id="cd00475">
    <property type="entry name" value="Cis_IPPS"/>
    <property type="match status" value="1"/>
</dbReference>
<comment type="caution">
    <text evidence="4">The sequence shown here is derived from an EMBL/GenBank/DDBJ whole genome shotgun (WGS) entry which is preliminary data.</text>
</comment>
<dbReference type="NCBIfam" id="TIGR00055">
    <property type="entry name" value="uppS"/>
    <property type="match status" value="1"/>
</dbReference>
<evidence type="ECO:0000256" key="2">
    <source>
        <dbReference type="ARBA" id="ARBA00022679"/>
    </source>
</evidence>
<dbReference type="PROSITE" id="PS01066">
    <property type="entry name" value="UPP_SYNTHASE"/>
    <property type="match status" value="1"/>
</dbReference>
<dbReference type="AlphaFoldDB" id="A0A2C9UKX7"/>
<dbReference type="PANTHER" id="PTHR10291">
    <property type="entry name" value="DEHYDRODOLICHYL DIPHOSPHATE SYNTHASE FAMILY MEMBER"/>
    <property type="match status" value="1"/>
</dbReference>
<keyword evidence="2 3" id="KW-0808">Transferase</keyword>
<dbReference type="GO" id="GO:0016765">
    <property type="term" value="F:transferase activity, transferring alkyl or aryl (other than methyl) groups"/>
    <property type="evidence" value="ECO:0007669"/>
    <property type="project" value="InterPro"/>
</dbReference>
<gene>
    <name evidence="4" type="ORF">MANES_14G110900v8</name>
</gene>
<dbReference type="EC" id="2.5.1.-" evidence="3"/>
<dbReference type="InterPro" id="IPR001441">
    <property type="entry name" value="UPP_synth-like"/>
</dbReference>
<dbReference type="InterPro" id="IPR018520">
    <property type="entry name" value="UPP_synth-like_CS"/>
</dbReference>
<dbReference type="STRING" id="3983.A0A2C9UKX7"/>
<evidence type="ECO:0000313" key="5">
    <source>
        <dbReference type="Proteomes" id="UP000091857"/>
    </source>
</evidence>
<reference evidence="5" key="1">
    <citation type="journal article" date="2016" name="Nat. Biotechnol.">
        <title>Sequencing wild and cultivated cassava and related species reveals extensive interspecific hybridization and genetic diversity.</title>
        <authorList>
            <person name="Bredeson J.V."/>
            <person name="Lyons J.B."/>
            <person name="Prochnik S.E."/>
            <person name="Wu G.A."/>
            <person name="Ha C.M."/>
            <person name="Edsinger-Gonzales E."/>
            <person name="Grimwood J."/>
            <person name="Schmutz J."/>
            <person name="Rabbi I.Y."/>
            <person name="Egesi C."/>
            <person name="Nauluvula P."/>
            <person name="Lebot V."/>
            <person name="Ndunguru J."/>
            <person name="Mkamilo G."/>
            <person name="Bart R.S."/>
            <person name="Setter T.L."/>
            <person name="Gleadow R.M."/>
            <person name="Kulakow P."/>
            <person name="Ferguson M.E."/>
            <person name="Rounsley S."/>
            <person name="Rokhsar D.S."/>
        </authorList>
    </citation>
    <scope>NUCLEOTIDE SEQUENCE [LARGE SCALE GENOMIC DNA]</scope>
    <source>
        <strain evidence="5">cv. AM560-2</strain>
    </source>
</reference>
<evidence type="ECO:0000256" key="1">
    <source>
        <dbReference type="ARBA" id="ARBA00005432"/>
    </source>
</evidence>
<dbReference type="Gene3D" id="3.40.1180.10">
    <property type="entry name" value="Decaprenyl diphosphate synthase-like"/>
    <property type="match status" value="1"/>
</dbReference>
<proteinExistence type="inferred from homology"/>
<dbReference type="OrthoDB" id="4173905at2759"/>
<name>A0A2C9UKX7_MANES</name>
<sequence>MELFTGETPSVLGIMGRFIRKRLFNILSQGPIPSHIAFILDGNRRFARKNKLQEGDGYKAGFLSLLSSLTYCYELGVKYATVYAFSIDNFRRRPSEVQYVMDLMLEKIKMIMKEESTLNSYGVGVRFKGNIKLLSEPLQIAVEKVMKATAHNSRFLLYICVAYTSTDEIVHAVEESCKENLNSTDQQELEKANGTANSVIPAEKMKPFSDIKLVELERNFYITQDVDVLIRSSGEKRLSNFLLWQATHCILYSPTALWPELGFWHIVRAVVDFQRHHSYFDKKKKQL</sequence>
<organism evidence="4 5">
    <name type="scientific">Manihot esculenta</name>
    <name type="common">Cassava</name>
    <name type="synonym">Jatropha manihot</name>
    <dbReference type="NCBI Taxonomy" id="3983"/>
    <lineage>
        <taxon>Eukaryota</taxon>
        <taxon>Viridiplantae</taxon>
        <taxon>Streptophyta</taxon>
        <taxon>Embryophyta</taxon>
        <taxon>Tracheophyta</taxon>
        <taxon>Spermatophyta</taxon>
        <taxon>Magnoliopsida</taxon>
        <taxon>eudicotyledons</taxon>
        <taxon>Gunneridae</taxon>
        <taxon>Pentapetalae</taxon>
        <taxon>rosids</taxon>
        <taxon>fabids</taxon>
        <taxon>Malpighiales</taxon>
        <taxon>Euphorbiaceae</taxon>
        <taxon>Crotonoideae</taxon>
        <taxon>Manihoteae</taxon>
        <taxon>Manihot</taxon>
    </lineage>
</organism>
<dbReference type="GO" id="GO:0005783">
    <property type="term" value="C:endoplasmic reticulum"/>
    <property type="evidence" value="ECO:0000318"/>
    <property type="project" value="GO_Central"/>
</dbReference>
<evidence type="ECO:0000256" key="3">
    <source>
        <dbReference type="RuleBase" id="RU363018"/>
    </source>
</evidence>
<accession>A0A2C9UKX7</accession>
<dbReference type="EMBL" id="CM004400">
    <property type="protein sequence ID" value="OAY31422.1"/>
    <property type="molecule type" value="Genomic_DNA"/>
</dbReference>
<protein>
    <recommendedName>
        <fullName evidence="3">Alkyl transferase</fullName>
        <ecNumber evidence="3">2.5.1.-</ecNumber>
    </recommendedName>
</protein>
<evidence type="ECO:0000313" key="4">
    <source>
        <dbReference type="EMBL" id="OAY31422.1"/>
    </source>
</evidence>
<dbReference type="PANTHER" id="PTHR10291:SF43">
    <property type="entry name" value="DEHYDRODOLICHYL DIPHOSPHATE SYNTHASE COMPLEX SUBUNIT DHDDS"/>
    <property type="match status" value="1"/>
</dbReference>
<dbReference type="SUPFAM" id="SSF64005">
    <property type="entry name" value="Undecaprenyl diphosphate synthase"/>
    <property type="match status" value="1"/>
</dbReference>
<dbReference type="OMA" id="CNEMVEM"/>
<dbReference type="GO" id="GO:0016094">
    <property type="term" value="P:polyprenol biosynthetic process"/>
    <property type="evidence" value="ECO:0000318"/>
    <property type="project" value="GO_Central"/>
</dbReference>
<dbReference type="Proteomes" id="UP000091857">
    <property type="component" value="Chromosome 14"/>
</dbReference>